<gene>
    <name evidence="12" type="ORF">IWQ60_000621</name>
</gene>
<evidence type="ECO:0000256" key="10">
    <source>
        <dbReference type="RuleBase" id="RU361153"/>
    </source>
</evidence>
<keyword evidence="4" id="KW-0732">Signal</keyword>
<dbReference type="Pfam" id="PF00150">
    <property type="entry name" value="Cellulase"/>
    <property type="match status" value="1"/>
</dbReference>
<evidence type="ECO:0000313" key="13">
    <source>
        <dbReference type="Proteomes" id="UP001150569"/>
    </source>
</evidence>
<keyword evidence="6 10" id="KW-0326">Glycosidase</keyword>
<comment type="subcellular location">
    <subcellularLocation>
        <location evidence="1">Secreted</location>
    </subcellularLocation>
</comment>
<keyword evidence="5 10" id="KW-0378">Hydrolase</keyword>
<evidence type="ECO:0000256" key="3">
    <source>
        <dbReference type="ARBA" id="ARBA00022525"/>
    </source>
</evidence>
<dbReference type="PANTHER" id="PTHR31297:SF1">
    <property type="entry name" value="GLUCAN 1,3-BETA-GLUCOSIDASE I_II-RELATED"/>
    <property type="match status" value="1"/>
</dbReference>
<dbReference type="GO" id="GO:0004338">
    <property type="term" value="F:glucan exo-1,3-beta-glucosidase activity"/>
    <property type="evidence" value="ECO:0007669"/>
    <property type="project" value="UniProtKB-EC"/>
</dbReference>
<dbReference type="OrthoDB" id="62120at2759"/>
<dbReference type="GO" id="GO:0005576">
    <property type="term" value="C:extracellular region"/>
    <property type="evidence" value="ECO:0007669"/>
    <property type="project" value="UniProtKB-SubCell"/>
</dbReference>
<proteinExistence type="inferred from homology"/>
<evidence type="ECO:0000256" key="2">
    <source>
        <dbReference type="ARBA" id="ARBA00005641"/>
    </source>
</evidence>
<feature type="domain" description="Glycoside hydrolase family 5" evidence="11">
    <location>
        <begin position="81"/>
        <end position="315"/>
    </location>
</feature>
<reference evidence="12" key="1">
    <citation type="submission" date="2022-07" db="EMBL/GenBank/DDBJ databases">
        <title>Phylogenomic reconstructions and comparative analyses of Kickxellomycotina fungi.</title>
        <authorList>
            <person name="Reynolds N.K."/>
            <person name="Stajich J.E."/>
            <person name="Barry K."/>
            <person name="Grigoriev I.V."/>
            <person name="Crous P."/>
            <person name="Smith M.E."/>
        </authorList>
    </citation>
    <scope>NUCLEOTIDE SEQUENCE</scope>
    <source>
        <strain evidence="12">RSA 861</strain>
    </source>
</reference>
<sequence>MGLNIGKSLRHLRRSHLQDQVPIDVWNNHQKIRGVNLGGWLVLEKWITPSVFRQFEGTPNADKVKDEWSFCEVLGQVEARRQLEQHWGSWVTEDTVRTLRGYGLNLLRIPLGHWAVDPVSSEPYVTGALDHVWRVVEWARKYQMKVMLDVHTAPGSQNGFDNSGREGQIGWTSDPRNVERSLRVVEKLSHLIRQSPHAGTVVAIQPVNEPAHWALDVDRLINFYNDSYKAVRQDSEEVSVVFSDAFFDMKDWPDRANKSWRNVAIDSHLYHCFVEADLVKSPNQVLNKIRDQRRQIAEVSAKVPILVGEWSLETTKCYGNYFRSNFMQESDWDKPNAKRYDSNCGAEGNLNQFTPTYRQFLRDLGYTQVESYEAGIGWIFWNFKTEASPTWNYMLAVEQGWIPKFPVEN</sequence>
<evidence type="ECO:0000256" key="9">
    <source>
        <dbReference type="ARBA" id="ARBA00038929"/>
    </source>
</evidence>
<name>A0A9W8AFJ1_9FUNG</name>
<keyword evidence="7" id="KW-0961">Cell wall biogenesis/degradation</keyword>
<dbReference type="InterPro" id="IPR017853">
    <property type="entry name" value="GH"/>
</dbReference>
<dbReference type="GO" id="GO:0009251">
    <property type="term" value="P:glucan catabolic process"/>
    <property type="evidence" value="ECO:0007669"/>
    <property type="project" value="TreeGrafter"/>
</dbReference>
<evidence type="ECO:0000256" key="7">
    <source>
        <dbReference type="ARBA" id="ARBA00023316"/>
    </source>
</evidence>
<dbReference type="AlphaFoldDB" id="A0A9W8AFJ1"/>
<dbReference type="GO" id="GO:0071555">
    <property type="term" value="P:cell wall organization"/>
    <property type="evidence" value="ECO:0007669"/>
    <property type="project" value="UniProtKB-KW"/>
</dbReference>
<evidence type="ECO:0000256" key="8">
    <source>
        <dbReference type="ARBA" id="ARBA00036824"/>
    </source>
</evidence>
<dbReference type="InterPro" id="IPR001547">
    <property type="entry name" value="Glyco_hydro_5"/>
</dbReference>
<protein>
    <recommendedName>
        <fullName evidence="9">glucan 1,3-beta-glucosidase</fullName>
        <ecNumber evidence="9">3.2.1.58</ecNumber>
    </recommendedName>
</protein>
<evidence type="ECO:0000256" key="6">
    <source>
        <dbReference type="ARBA" id="ARBA00023295"/>
    </source>
</evidence>
<evidence type="ECO:0000256" key="4">
    <source>
        <dbReference type="ARBA" id="ARBA00022729"/>
    </source>
</evidence>
<dbReference type="Gene3D" id="3.20.20.80">
    <property type="entry name" value="Glycosidases"/>
    <property type="match status" value="1"/>
</dbReference>
<keyword evidence="13" id="KW-1185">Reference proteome</keyword>
<accession>A0A9W8AFJ1</accession>
<comment type="similarity">
    <text evidence="2 10">Belongs to the glycosyl hydrolase 5 (cellulase A) family.</text>
</comment>
<dbReference type="EC" id="3.2.1.58" evidence="9"/>
<dbReference type="InterPro" id="IPR050386">
    <property type="entry name" value="Glycosyl_hydrolase_5"/>
</dbReference>
<evidence type="ECO:0000259" key="11">
    <source>
        <dbReference type="Pfam" id="PF00150"/>
    </source>
</evidence>
<keyword evidence="3" id="KW-0964">Secreted</keyword>
<dbReference type="Proteomes" id="UP001150569">
    <property type="component" value="Unassembled WGS sequence"/>
</dbReference>
<dbReference type="PANTHER" id="PTHR31297">
    <property type="entry name" value="GLUCAN ENDO-1,6-BETA-GLUCOSIDASE B"/>
    <property type="match status" value="1"/>
</dbReference>
<comment type="catalytic activity">
    <reaction evidence="8">
        <text>Successive hydrolysis of beta-D-glucose units from the non-reducing ends of (1-&gt;3)-beta-D-glucans, releasing alpha-glucose.</text>
        <dbReference type="EC" id="3.2.1.58"/>
    </reaction>
</comment>
<evidence type="ECO:0000313" key="12">
    <source>
        <dbReference type="EMBL" id="KAJ1930078.1"/>
    </source>
</evidence>
<evidence type="ECO:0000256" key="1">
    <source>
        <dbReference type="ARBA" id="ARBA00004613"/>
    </source>
</evidence>
<dbReference type="GO" id="GO:0009986">
    <property type="term" value="C:cell surface"/>
    <property type="evidence" value="ECO:0007669"/>
    <property type="project" value="TreeGrafter"/>
</dbReference>
<organism evidence="12 13">
    <name type="scientific">Tieghemiomyces parasiticus</name>
    <dbReference type="NCBI Taxonomy" id="78921"/>
    <lineage>
        <taxon>Eukaryota</taxon>
        <taxon>Fungi</taxon>
        <taxon>Fungi incertae sedis</taxon>
        <taxon>Zoopagomycota</taxon>
        <taxon>Kickxellomycotina</taxon>
        <taxon>Dimargaritomycetes</taxon>
        <taxon>Dimargaritales</taxon>
        <taxon>Dimargaritaceae</taxon>
        <taxon>Tieghemiomyces</taxon>
    </lineage>
</organism>
<comment type="caution">
    <text evidence="12">The sequence shown here is derived from an EMBL/GenBank/DDBJ whole genome shotgun (WGS) entry which is preliminary data.</text>
</comment>
<dbReference type="EMBL" id="JANBPT010000016">
    <property type="protein sequence ID" value="KAJ1930078.1"/>
    <property type="molecule type" value="Genomic_DNA"/>
</dbReference>
<dbReference type="SUPFAM" id="SSF51445">
    <property type="entry name" value="(Trans)glycosidases"/>
    <property type="match status" value="1"/>
</dbReference>
<evidence type="ECO:0000256" key="5">
    <source>
        <dbReference type="ARBA" id="ARBA00022801"/>
    </source>
</evidence>